<accession>A0A2Z5ABJ4</accession>
<dbReference type="GO" id="GO:0005524">
    <property type="term" value="F:ATP binding"/>
    <property type="evidence" value="ECO:0007669"/>
    <property type="project" value="UniProtKB-UniRule"/>
</dbReference>
<evidence type="ECO:0000256" key="1">
    <source>
        <dbReference type="ARBA" id="ARBA00022741"/>
    </source>
</evidence>
<dbReference type="GO" id="GO:0000724">
    <property type="term" value="P:double-strand break repair via homologous recombination"/>
    <property type="evidence" value="ECO:0007669"/>
    <property type="project" value="TreeGrafter"/>
</dbReference>
<sequence length="490" mass="55767">MQWTPEQAPAIASNARKLLIQAFAGTGKTTTLVGYASAHADVQMLYLCYNKSVEMAAKNRFPRNVTCKTAHGLAYAVYGTQYQHKQAGNLRITEVARVLDTQDWELARDVVNTLNTFMASADMALDGRHFARYDGRGLTPLQERRITQVVGMAISVWKRMIDLQDAGVQITHDGYLKLYQMSRPDLSNRFGAILLDEGQDVNPVIADLVQRQRTIQVMVGDRHQQLYRFRGAQDALSAAWMADAEKHYLTQSFRFGPAVAHVANIILSFKGETVKLQGLGQRTLVKRSLPEDLAHRTWLHRTVSGVIENALRLEKQGCHRMFWIGGIDSYSLRELEDLFQFSRGRKDLVQQKKLLRDYRDFEQYQEIAKATQDPEMQRSVRIIEAYFDLPKRIEQLRRCAVANELDATVTLTTAHKAKGLEWDFVGLYDDFTADPLAPQIDRAKRDDELNLLYVSVTRAMQILAVNSLVIDIMQRYKDLHGSQTISQAAR</sequence>
<comment type="catalytic activity">
    <reaction evidence="6">
        <text>Couples ATP hydrolysis with the unwinding of duplex DNA by translocating in the 3'-5' direction.</text>
        <dbReference type="EC" id="5.6.2.4"/>
    </reaction>
</comment>
<evidence type="ECO:0000313" key="12">
    <source>
        <dbReference type="Proteomes" id="UP000250579"/>
    </source>
</evidence>
<keyword evidence="5" id="KW-0413">Isomerase</keyword>
<dbReference type="PANTHER" id="PTHR11070:SF30">
    <property type="entry name" value="F-BOX DNA HELICASE 1"/>
    <property type="match status" value="1"/>
</dbReference>
<evidence type="ECO:0000256" key="6">
    <source>
        <dbReference type="ARBA" id="ARBA00034617"/>
    </source>
</evidence>
<dbReference type="Pfam" id="PF00580">
    <property type="entry name" value="UvrD-helicase"/>
    <property type="match status" value="1"/>
</dbReference>
<dbReference type="AlphaFoldDB" id="A0A2Z5ABJ4"/>
<keyword evidence="4 9" id="KW-0067">ATP-binding</keyword>
<dbReference type="InterPro" id="IPR000212">
    <property type="entry name" value="DNA_helicase_UvrD/REP"/>
</dbReference>
<dbReference type="SUPFAM" id="SSF52540">
    <property type="entry name" value="P-loop containing nucleoside triphosphate hydrolases"/>
    <property type="match status" value="1"/>
</dbReference>
<evidence type="ECO:0000256" key="7">
    <source>
        <dbReference type="ARBA" id="ARBA00034808"/>
    </source>
</evidence>
<protein>
    <recommendedName>
        <fullName evidence="7">DNA 3'-5' helicase</fullName>
        <ecNumber evidence="7">5.6.2.4</ecNumber>
    </recommendedName>
</protein>
<dbReference type="EC" id="5.6.2.4" evidence="7"/>
<dbReference type="RefSeq" id="WP_208691936.1">
    <property type="nucleotide sequence ID" value="NZ_CP022198.1"/>
</dbReference>
<evidence type="ECO:0000256" key="4">
    <source>
        <dbReference type="ARBA" id="ARBA00022840"/>
    </source>
</evidence>
<dbReference type="Gene3D" id="3.40.50.300">
    <property type="entry name" value="P-loop containing nucleotide triphosphate hydrolases"/>
    <property type="match status" value="2"/>
</dbReference>
<evidence type="ECO:0000256" key="3">
    <source>
        <dbReference type="ARBA" id="ARBA00022806"/>
    </source>
</evidence>
<name>A0A2Z5ABJ4_9PSED</name>
<evidence type="ECO:0000256" key="2">
    <source>
        <dbReference type="ARBA" id="ARBA00022801"/>
    </source>
</evidence>
<evidence type="ECO:0000313" key="11">
    <source>
        <dbReference type="EMBL" id="AXA67864.1"/>
    </source>
</evidence>
<keyword evidence="2 9" id="KW-0378">Hydrolase</keyword>
<organism evidence="11 12">
    <name type="scientific">Pseudomonas oryzihabitans</name>
    <dbReference type="NCBI Taxonomy" id="47885"/>
    <lineage>
        <taxon>Bacteria</taxon>
        <taxon>Pseudomonadati</taxon>
        <taxon>Pseudomonadota</taxon>
        <taxon>Gammaproteobacteria</taxon>
        <taxon>Pseudomonadales</taxon>
        <taxon>Pseudomonadaceae</taxon>
        <taxon>Pseudomonas</taxon>
    </lineage>
</organism>
<proteinExistence type="predicted"/>
<dbReference type="GO" id="GO:0031297">
    <property type="term" value="P:replication fork processing"/>
    <property type="evidence" value="ECO:0007669"/>
    <property type="project" value="TreeGrafter"/>
</dbReference>
<dbReference type="GO" id="GO:0003677">
    <property type="term" value="F:DNA binding"/>
    <property type="evidence" value="ECO:0007669"/>
    <property type="project" value="InterPro"/>
</dbReference>
<dbReference type="Pfam" id="PF13361">
    <property type="entry name" value="UvrD_C"/>
    <property type="match status" value="1"/>
</dbReference>
<feature type="domain" description="UvrD-like helicase ATP-binding" evidence="10">
    <location>
        <begin position="1"/>
        <end position="256"/>
    </location>
</feature>
<keyword evidence="1 9" id="KW-0547">Nucleotide-binding</keyword>
<keyword evidence="3 9" id="KW-0347">Helicase</keyword>
<evidence type="ECO:0000259" key="10">
    <source>
        <dbReference type="PROSITE" id="PS51198"/>
    </source>
</evidence>
<dbReference type="InterPro" id="IPR014017">
    <property type="entry name" value="DNA_helicase_UvrD-like_C"/>
</dbReference>
<evidence type="ECO:0000256" key="8">
    <source>
        <dbReference type="ARBA" id="ARBA00048988"/>
    </source>
</evidence>
<dbReference type="PANTHER" id="PTHR11070">
    <property type="entry name" value="UVRD / RECB / PCRA DNA HELICASE FAMILY MEMBER"/>
    <property type="match status" value="1"/>
</dbReference>
<dbReference type="GO" id="GO:0043138">
    <property type="term" value="F:3'-5' DNA helicase activity"/>
    <property type="evidence" value="ECO:0007669"/>
    <property type="project" value="UniProtKB-EC"/>
</dbReference>
<dbReference type="EMBL" id="CP022198">
    <property type="protein sequence ID" value="AXA67864.1"/>
    <property type="molecule type" value="Genomic_DNA"/>
</dbReference>
<evidence type="ECO:0000256" key="9">
    <source>
        <dbReference type="PROSITE-ProRule" id="PRU00560"/>
    </source>
</evidence>
<dbReference type="Proteomes" id="UP000250579">
    <property type="component" value="Chromosome"/>
</dbReference>
<comment type="catalytic activity">
    <reaction evidence="8">
        <text>ATP + H2O = ADP + phosphate + H(+)</text>
        <dbReference type="Rhea" id="RHEA:13065"/>
        <dbReference type="ChEBI" id="CHEBI:15377"/>
        <dbReference type="ChEBI" id="CHEBI:15378"/>
        <dbReference type="ChEBI" id="CHEBI:30616"/>
        <dbReference type="ChEBI" id="CHEBI:43474"/>
        <dbReference type="ChEBI" id="CHEBI:456216"/>
        <dbReference type="EC" id="5.6.2.4"/>
    </reaction>
</comment>
<reference evidence="11 12" key="1">
    <citation type="submission" date="2017-06" db="EMBL/GenBank/DDBJ databases">
        <title>Evolution towards high GC content and high-temperature stress adaptation in endophytic Pseudomonas oryzihabitans impacted its plant-growth promoting traits.</title>
        <authorList>
            <person name="Nascimento F.X."/>
        </authorList>
    </citation>
    <scope>NUCLEOTIDE SEQUENCE [LARGE SCALE GENOMIC DNA]</scope>
    <source>
        <strain evidence="11 12">MS8</strain>
    </source>
</reference>
<dbReference type="GO" id="GO:0016887">
    <property type="term" value="F:ATP hydrolysis activity"/>
    <property type="evidence" value="ECO:0007669"/>
    <property type="project" value="RHEA"/>
</dbReference>
<feature type="binding site" evidence="9">
    <location>
        <begin position="22"/>
        <end position="29"/>
    </location>
    <ligand>
        <name>ATP</name>
        <dbReference type="ChEBI" id="CHEBI:30616"/>
    </ligand>
</feature>
<dbReference type="PROSITE" id="PS51198">
    <property type="entry name" value="UVRD_HELICASE_ATP_BIND"/>
    <property type="match status" value="1"/>
</dbReference>
<dbReference type="InterPro" id="IPR027417">
    <property type="entry name" value="P-loop_NTPase"/>
</dbReference>
<gene>
    <name evidence="11" type="ORF">CE139_19360</name>
</gene>
<dbReference type="InterPro" id="IPR014016">
    <property type="entry name" value="UvrD-like_ATP-bd"/>
</dbReference>
<evidence type="ECO:0000256" key="5">
    <source>
        <dbReference type="ARBA" id="ARBA00023235"/>
    </source>
</evidence>